<keyword evidence="1" id="KW-0812">Transmembrane</keyword>
<name>A0A8X6I7M6_TRICU</name>
<proteinExistence type="predicted"/>
<dbReference type="OrthoDB" id="6752380at2759"/>
<feature type="transmembrane region" description="Helical" evidence="1">
    <location>
        <begin position="110"/>
        <end position="131"/>
    </location>
</feature>
<sequence length="151" mass="17783">MWSRCCITCQRGKVHRHVVSPPGSYTLPRQTFEHVHFDLVGSLPPSRGYTYCLTCIDRFSRWPEVIPLRDIKTETVAYEFFSTGSLDLMFLRGRQWTRVDNLRVCYSENFQVFLVLNLYILHLILNQMVWLRDYTDSLRVLFALIQQIGGC</sequence>
<dbReference type="SUPFAM" id="SSF53098">
    <property type="entry name" value="Ribonuclease H-like"/>
    <property type="match status" value="1"/>
</dbReference>
<keyword evidence="1" id="KW-0472">Membrane</keyword>
<dbReference type="Proteomes" id="UP000887116">
    <property type="component" value="Unassembled WGS sequence"/>
</dbReference>
<organism evidence="2 3">
    <name type="scientific">Trichonephila clavata</name>
    <name type="common">Joro spider</name>
    <name type="synonym">Nephila clavata</name>
    <dbReference type="NCBI Taxonomy" id="2740835"/>
    <lineage>
        <taxon>Eukaryota</taxon>
        <taxon>Metazoa</taxon>
        <taxon>Ecdysozoa</taxon>
        <taxon>Arthropoda</taxon>
        <taxon>Chelicerata</taxon>
        <taxon>Arachnida</taxon>
        <taxon>Araneae</taxon>
        <taxon>Araneomorphae</taxon>
        <taxon>Entelegynae</taxon>
        <taxon>Araneoidea</taxon>
        <taxon>Nephilidae</taxon>
        <taxon>Trichonephila</taxon>
    </lineage>
</organism>
<dbReference type="EMBL" id="BMAO01037331">
    <property type="protein sequence ID" value="GFR16984.1"/>
    <property type="molecule type" value="Genomic_DNA"/>
</dbReference>
<protein>
    <submittedName>
        <fullName evidence="2">Transposon Tf2-6 polyprotein</fullName>
    </submittedName>
</protein>
<dbReference type="InterPro" id="IPR052160">
    <property type="entry name" value="Gypsy_RT_Integrase-like"/>
</dbReference>
<dbReference type="InterPro" id="IPR036397">
    <property type="entry name" value="RNaseH_sf"/>
</dbReference>
<keyword evidence="3" id="KW-1185">Reference proteome</keyword>
<dbReference type="AlphaFoldDB" id="A0A8X6I7M6"/>
<evidence type="ECO:0000313" key="3">
    <source>
        <dbReference type="Proteomes" id="UP000887116"/>
    </source>
</evidence>
<dbReference type="GO" id="GO:0003676">
    <property type="term" value="F:nucleic acid binding"/>
    <property type="evidence" value="ECO:0007669"/>
    <property type="project" value="InterPro"/>
</dbReference>
<dbReference type="InterPro" id="IPR012337">
    <property type="entry name" value="RNaseH-like_sf"/>
</dbReference>
<accession>A0A8X6I7M6</accession>
<evidence type="ECO:0000313" key="2">
    <source>
        <dbReference type="EMBL" id="GFR16984.1"/>
    </source>
</evidence>
<dbReference type="Gene3D" id="3.30.420.10">
    <property type="entry name" value="Ribonuclease H-like superfamily/Ribonuclease H"/>
    <property type="match status" value="1"/>
</dbReference>
<reference evidence="2" key="1">
    <citation type="submission" date="2020-07" db="EMBL/GenBank/DDBJ databases">
        <title>Multicomponent nature underlies the extraordinary mechanical properties of spider dragline silk.</title>
        <authorList>
            <person name="Kono N."/>
            <person name="Nakamura H."/>
            <person name="Mori M."/>
            <person name="Yoshida Y."/>
            <person name="Ohtoshi R."/>
            <person name="Malay A.D."/>
            <person name="Moran D.A.P."/>
            <person name="Tomita M."/>
            <person name="Numata K."/>
            <person name="Arakawa K."/>
        </authorList>
    </citation>
    <scope>NUCLEOTIDE SEQUENCE</scope>
</reference>
<gene>
    <name evidence="2" type="primary">Tf2-6_321</name>
    <name evidence="2" type="ORF">TNCT_231471</name>
</gene>
<comment type="caution">
    <text evidence="2">The sequence shown here is derived from an EMBL/GenBank/DDBJ whole genome shotgun (WGS) entry which is preliminary data.</text>
</comment>
<keyword evidence="1" id="KW-1133">Transmembrane helix</keyword>
<evidence type="ECO:0000256" key="1">
    <source>
        <dbReference type="SAM" id="Phobius"/>
    </source>
</evidence>
<dbReference type="PANTHER" id="PTHR47266">
    <property type="entry name" value="ENDONUCLEASE-RELATED"/>
    <property type="match status" value="1"/>
</dbReference>